<proteinExistence type="predicted"/>
<dbReference type="KEGG" id="cyc:PCC7424_1745"/>
<gene>
    <name evidence="2" type="ordered locus">PCC7424_1745</name>
</gene>
<name>B7KC75_GLOC7</name>
<dbReference type="eggNOG" id="COG4385">
    <property type="taxonomic scope" value="Bacteria"/>
</dbReference>
<reference evidence="3" key="1">
    <citation type="journal article" date="2011" name="MBio">
        <title>Novel metabolic attributes of the genus Cyanothece, comprising a group of unicellular nitrogen-fixing Cyanobacteria.</title>
        <authorList>
            <person name="Bandyopadhyay A."/>
            <person name="Elvitigala T."/>
            <person name="Welsh E."/>
            <person name="Stockel J."/>
            <person name="Liberton M."/>
            <person name="Min H."/>
            <person name="Sherman L.A."/>
            <person name="Pakrasi H.B."/>
        </authorList>
    </citation>
    <scope>NUCLEOTIDE SEQUENCE [LARGE SCALE GENOMIC DNA]</scope>
    <source>
        <strain evidence="3">PCC 7424</strain>
    </source>
</reference>
<dbReference type="RefSeq" id="WP_012599123.1">
    <property type="nucleotide sequence ID" value="NC_011729.1"/>
</dbReference>
<dbReference type="Pfam" id="PF09684">
    <property type="entry name" value="Tail_P2_I"/>
    <property type="match status" value="1"/>
</dbReference>
<dbReference type="STRING" id="65393.PCC7424_1745"/>
<evidence type="ECO:0000313" key="3">
    <source>
        <dbReference type="Proteomes" id="UP000002384"/>
    </source>
</evidence>
<accession>B7KC75</accession>
<dbReference type="InterPro" id="IPR011748">
    <property type="entry name" value="Unchr_phage_tail-like"/>
</dbReference>
<protein>
    <submittedName>
        <fullName evidence="2">Phage tail protein</fullName>
    </submittedName>
</protein>
<organism evidence="2 3">
    <name type="scientific">Gloeothece citriformis (strain PCC 7424)</name>
    <name type="common">Cyanothece sp. (strain PCC 7424)</name>
    <dbReference type="NCBI Taxonomy" id="65393"/>
    <lineage>
        <taxon>Bacteria</taxon>
        <taxon>Bacillati</taxon>
        <taxon>Cyanobacteriota</taxon>
        <taxon>Cyanophyceae</taxon>
        <taxon>Oscillatoriophycideae</taxon>
        <taxon>Chroococcales</taxon>
        <taxon>Aphanothecaceae</taxon>
        <taxon>Gloeothece</taxon>
        <taxon>Gloeothece citriformis</taxon>
    </lineage>
</organism>
<dbReference type="Proteomes" id="UP000002384">
    <property type="component" value="Chromosome"/>
</dbReference>
<dbReference type="NCBIfam" id="TIGR02242">
    <property type="entry name" value="tail_TIGR02242"/>
    <property type="match status" value="1"/>
</dbReference>
<evidence type="ECO:0000313" key="2">
    <source>
        <dbReference type="EMBL" id="ACK70180.1"/>
    </source>
</evidence>
<dbReference type="AlphaFoldDB" id="B7KC75"/>
<keyword evidence="3" id="KW-1185">Reference proteome</keyword>
<keyword evidence="1" id="KW-0812">Transmembrane</keyword>
<evidence type="ECO:0000256" key="1">
    <source>
        <dbReference type="SAM" id="Phobius"/>
    </source>
</evidence>
<keyword evidence="1" id="KW-0472">Membrane</keyword>
<sequence length="404" mass="47695">MNIPLQIQLTSLTLAKTLPQPVKRQEPLSQSRIFSEEIEVKEDYRSLPYEIVVYPGEIAEVAIQVENLTPHFIVFHSKLEGEYPKQWYKIVRTDDKFFPFVLLGLTLGKLYRFLLIGLAINPDFILLYPREKIDLIIQWKIPKIFFESQEYIWENQQLKLDYSGKVINLYQLSLSHYPALWLFFLILLQNRICSLTFLFIKKFITPQTKELSLNLYVRPDSHYLSFLPEIYRQIDFMGRFLNIFEQTFEPDVNILDTLWGYFNPMLTSESFLPFLSHWVGWKLTPALSLAQQRSLVRRAIELYKLRGTLHGLRLYLHLYTGLPLDEMLPESEKHISIQECFGERFTIGRTQIGHQALIGGGQHYHFKVRLISFANQYIDENLIRQIIEQEKPAFCTYELTLINS</sequence>
<feature type="transmembrane region" description="Helical" evidence="1">
    <location>
        <begin position="179"/>
        <end position="200"/>
    </location>
</feature>
<dbReference type="InterPro" id="IPR006521">
    <property type="entry name" value="Tail_protein_I"/>
</dbReference>
<keyword evidence="1" id="KW-1133">Transmembrane helix</keyword>
<dbReference type="EMBL" id="CP001291">
    <property type="protein sequence ID" value="ACK70180.1"/>
    <property type="molecule type" value="Genomic_DNA"/>
</dbReference>
<dbReference type="HOGENOM" id="CLU_040282_0_0_3"/>
<dbReference type="OrthoDB" id="370073at2"/>
<feature type="transmembrane region" description="Helical" evidence="1">
    <location>
        <begin position="97"/>
        <end position="120"/>
    </location>
</feature>